<gene>
    <name evidence="1" type="ORF">ZOSMA_93G00610</name>
</gene>
<dbReference type="AlphaFoldDB" id="A0A0K9NKL3"/>
<accession>A0A0K9NKL3</accession>
<dbReference type="GO" id="GO:0009786">
    <property type="term" value="P:regulation of asymmetric cell division"/>
    <property type="evidence" value="ECO:0000318"/>
    <property type="project" value="GO_Central"/>
</dbReference>
<dbReference type="OrthoDB" id="1911032at2759"/>
<sequence>MSHDHCLQVPINLKIAKLPEMAYRGLYPISKEKSIGSYENNILSEEENEEYAGNKVKHGLFSLSEDLTLKDSTIRKHNDDNEMVEPKTPNTYHINTDVNHVINERLDVWYGNSALETLQPETMVCYRNDNCHLMDEKHNFDETRICRFLFSDKDESTVNKFNSKLSFDIIKGVMQRRFESDADVDNYKEGEIIMEEEESPLKKINMNVLPILSNNDDIIVENICNKRMTTQEIVAQQEFENGMLQMGTSGSWFHHGLLPPSVDNNSIPQSKDDRNNLNSSDQAVLDESNSQFPDLKYFSEEHNINRNFSKLPFNYILDGTPDKEEANKEACNFLQYDQVTCKRNHFLLHSHSEFNHPSTSSRQNSFLPQVSYSGSISHRTDSSIKSECSFTFPILQAEWNSSPVRMPRAERGDHSRQHRIWRIGFPCCKF</sequence>
<evidence type="ECO:0000313" key="1">
    <source>
        <dbReference type="EMBL" id="KMZ56597.1"/>
    </source>
</evidence>
<dbReference type="EMBL" id="LFYR01002156">
    <property type="protein sequence ID" value="KMZ56597.1"/>
    <property type="molecule type" value="Genomic_DNA"/>
</dbReference>
<proteinExistence type="predicted"/>
<protein>
    <submittedName>
        <fullName evidence="1">Uncharacterized protein</fullName>
    </submittedName>
</protein>
<dbReference type="InterPro" id="IPR040378">
    <property type="entry name" value="BASL"/>
</dbReference>
<reference evidence="2" key="1">
    <citation type="journal article" date="2016" name="Nature">
        <title>The genome of the seagrass Zostera marina reveals angiosperm adaptation to the sea.</title>
        <authorList>
            <person name="Olsen J.L."/>
            <person name="Rouze P."/>
            <person name="Verhelst B."/>
            <person name="Lin Y.-C."/>
            <person name="Bayer T."/>
            <person name="Collen J."/>
            <person name="Dattolo E."/>
            <person name="De Paoli E."/>
            <person name="Dittami S."/>
            <person name="Maumus F."/>
            <person name="Michel G."/>
            <person name="Kersting A."/>
            <person name="Lauritano C."/>
            <person name="Lohaus R."/>
            <person name="Toepel M."/>
            <person name="Tonon T."/>
            <person name="Vanneste K."/>
            <person name="Amirebrahimi M."/>
            <person name="Brakel J."/>
            <person name="Bostroem C."/>
            <person name="Chovatia M."/>
            <person name="Grimwood J."/>
            <person name="Jenkins J.W."/>
            <person name="Jueterbock A."/>
            <person name="Mraz A."/>
            <person name="Stam W.T."/>
            <person name="Tice H."/>
            <person name="Bornberg-Bauer E."/>
            <person name="Green P.J."/>
            <person name="Pearson G.A."/>
            <person name="Procaccini G."/>
            <person name="Duarte C.M."/>
            <person name="Schmutz J."/>
            <person name="Reusch T.B.H."/>
            <person name="Van de Peer Y."/>
        </authorList>
    </citation>
    <scope>NUCLEOTIDE SEQUENCE [LARGE SCALE GENOMIC DNA]</scope>
    <source>
        <strain evidence="2">cv. Finnish</strain>
    </source>
</reference>
<dbReference type="Proteomes" id="UP000036987">
    <property type="component" value="Unassembled WGS sequence"/>
</dbReference>
<evidence type="ECO:0000313" key="2">
    <source>
        <dbReference type="Proteomes" id="UP000036987"/>
    </source>
</evidence>
<dbReference type="PANTHER" id="PTHR33914:SF2">
    <property type="entry name" value="OS02G0582100 PROTEIN"/>
    <property type="match status" value="1"/>
</dbReference>
<comment type="caution">
    <text evidence="1">The sequence shown here is derived from an EMBL/GenBank/DDBJ whole genome shotgun (WGS) entry which is preliminary data.</text>
</comment>
<dbReference type="STRING" id="29655.A0A0K9NKL3"/>
<organism evidence="1 2">
    <name type="scientific">Zostera marina</name>
    <name type="common">Eelgrass</name>
    <dbReference type="NCBI Taxonomy" id="29655"/>
    <lineage>
        <taxon>Eukaryota</taxon>
        <taxon>Viridiplantae</taxon>
        <taxon>Streptophyta</taxon>
        <taxon>Embryophyta</taxon>
        <taxon>Tracheophyta</taxon>
        <taxon>Spermatophyta</taxon>
        <taxon>Magnoliopsida</taxon>
        <taxon>Liliopsida</taxon>
        <taxon>Zosteraceae</taxon>
        <taxon>Zostera</taxon>
    </lineage>
</organism>
<dbReference type="PANTHER" id="PTHR33914">
    <property type="entry name" value="18S PRE-RIBOSOMAL ASSEMBLY PROTEIN GAR2-LIKE PROTEIN"/>
    <property type="match status" value="1"/>
</dbReference>
<keyword evidence="2" id="KW-1185">Reference proteome</keyword>
<name>A0A0K9NKL3_ZOSMR</name>